<dbReference type="Gene3D" id="2.30.30.100">
    <property type="match status" value="1"/>
</dbReference>
<evidence type="ECO:0000256" key="4">
    <source>
        <dbReference type="ARBA" id="ARBA00023267"/>
    </source>
</evidence>
<dbReference type="InterPro" id="IPR003142">
    <property type="entry name" value="BPL_C"/>
</dbReference>
<dbReference type="EC" id="6.3.4.15" evidence="5"/>
<dbReference type="Pfam" id="PF03099">
    <property type="entry name" value="BPL_LplA_LipB"/>
    <property type="match status" value="1"/>
</dbReference>
<evidence type="ECO:0000313" key="8">
    <source>
        <dbReference type="Proteomes" id="UP001476950"/>
    </source>
</evidence>
<dbReference type="SUPFAM" id="SSF50037">
    <property type="entry name" value="C-terminal domain of transcriptional repressors"/>
    <property type="match status" value="1"/>
</dbReference>
<keyword evidence="8" id="KW-1185">Reference proteome</keyword>
<sequence length="265" mass="28503">MSRSQPPLPIWLHWLESCPSTNSWAIAHLPQLQHGDVVYTPQQTAGRGQHGRVWHSPPGVLTASFVLEHIPVAQLPVISLGAGLSVIYAVEDLLPSLQGTLRLKWSNDVLLNGRKLAGILCEATASGTLGRVVVGIGLNCRVDFEQAGLDISTIGQAISLHQVSPLVPDPLLLLDRLRHYLLQTAGLLKPEQNTGESTGLTALLPALRSRNALLGHTIIVETGSEQVTGQAAGISDRGYLLLQLPNGEVRSFVSGHILWNHEGRS</sequence>
<dbReference type="EMBL" id="JAMPLM010000028">
    <property type="protein sequence ID" value="MEP1061153.1"/>
    <property type="molecule type" value="Genomic_DNA"/>
</dbReference>
<dbReference type="GO" id="GO:0004077">
    <property type="term" value="F:biotin--[biotin carboxyl-carrier protein] ligase activity"/>
    <property type="evidence" value="ECO:0007669"/>
    <property type="project" value="UniProtKB-EC"/>
</dbReference>
<evidence type="ECO:0000259" key="6">
    <source>
        <dbReference type="PROSITE" id="PS51733"/>
    </source>
</evidence>
<evidence type="ECO:0000256" key="3">
    <source>
        <dbReference type="ARBA" id="ARBA00022840"/>
    </source>
</evidence>
<accession>A0ABV0KQ45</accession>
<dbReference type="PANTHER" id="PTHR12835:SF5">
    <property type="entry name" value="BIOTIN--PROTEIN LIGASE"/>
    <property type="match status" value="1"/>
</dbReference>
<proteinExistence type="predicted"/>
<comment type="caution">
    <text evidence="7">The sequence shown here is derived from an EMBL/GenBank/DDBJ whole genome shotgun (WGS) entry which is preliminary data.</text>
</comment>
<organism evidence="7 8">
    <name type="scientific">Stenomitos frigidus AS-A4</name>
    <dbReference type="NCBI Taxonomy" id="2933935"/>
    <lineage>
        <taxon>Bacteria</taxon>
        <taxon>Bacillati</taxon>
        <taxon>Cyanobacteriota</taxon>
        <taxon>Cyanophyceae</taxon>
        <taxon>Leptolyngbyales</taxon>
        <taxon>Leptolyngbyaceae</taxon>
        <taxon>Stenomitos</taxon>
    </lineage>
</organism>
<keyword evidence="3" id="KW-0067">ATP-binding</keyword>
<dbReference type="PANTHER" id="PTHR12835">
    <property type="entry name" value="BIOTIN PROTEIN LIGASE"/>
    <property type="match status" value="1"/>
</dbReference>
<evidence type="ECO:0000256" key="5">
    <source>
        <dbReference type="ARBA" id="ARBA00024227"/>
    </source>
</evidence>
<dbReference type="Proteomes" id="UP001476950">
    <property type="component" value="Unassembled WGS sequence"/>
</dbReference>
<dbReference type="InterPro" id="IPR045864">
    <property type="entry name" value="aa-tRNA-synth_II/BPL/LPL"/>
</dbReference>
<evidence type="ECO:0000256" key="2">
    <source>
        <dbReference type="ARBA" id="ARBA00022741"/>
    </source>
</evidence>
<reference evidence="7 8" key="1">
    <citation type="submission" date="2022-04" db="EMBL/GenBank/DDBJ databases">
        <title>Positive selection, recombination, and allopatry shape intraspecific diversity of widespread and dominant cyanobacteria.</title>
        <authorList>
            <person name="Wei J."/>
            <person name="Shu W."/>
            <person name="Hu C."/>
        </authorList>
    </citation>
    <scope>NUCLEOTIDE SEQUENCE [LARGE SCALE GENOMIC DNA]</scope>
    <source>
        <strain evidence="7 8">AS-A4</strain>
    </source>
</reference>
<evidence type="ECO:0000256" key="1">
    <source>
        <dbReference type="ARBA" id="ARBA00022598"/>
    </source>
</evidence>
<protein>
    <recommendedName>
        <fullName evidence="5">biotin--[biotin carboxyl-carrier protein] ligase</fullName>
        <ecNumber evidence="5">6.3.4.15</ecNumber>
    </recommendedName>
</protein>
<dbReference type="InterPro" id="IPR004143">
    <property type="entry name" value="BPL_LPL_catalytic"/>
</dbReference>
<gene>
    <name evidence="7" type="ORF">NDI38_22230</name>
</gene>
<dbReference type="Pfam" id="PF02237">
    <property type="entry name" value="BPL_C"/>
    <property type="match status" value="1"/>
</dbReference>
<evidence type="ECO:0000313" key="7">
    <source>
        <dbReference type="EMBL" id="MEP1061153.1"/>
    </source>
</evidence>
<dbReference type="CDD" id="cd16442">
    <property type="entry name" value="BPL"/>
    <property type="match status" value="1"/>
</dbReference>
<dbReference type="SUPFAM" id="SSF55681">
    <property type="entry name" value="Class II aaRS and biotin synthetases"/>
    <property type="match status" value="1"/>
</dbReference>
<keyword evidence="4" id="KW-0092">Biotin</keyword>
<dbReference type="PROSITE" id="PS51733">
    <property type="entry name" value="BPL_LPL_CATALYTIC"/>
    <property type="match status" value="1"/>
</dbReference>
<feature type="domain" description="BPL/LPL catalytic" evidence="6">
    <location>
        <begin position="4"/>
        <end position="189"/>
    </location>
</feature>
<dbReference type="Gene3D" id="3.30.930.10">
    <property type="entry name" value="Bira Bifunctional Protein, Domain 2"/>
    <property type="match status" value="1"/>
</dbReference>
<keyword evidence="2" id="KW-0547">Nucleotide-binding</keyword>
<dbReference type="InterPro" id="IPR004408">
    <property type="entry name" value="Biotin_CoA_COase_ligase"/>
</dbReference>
<name>A0ABV0KQ45_9CYAN</name>
<keyword evidence="1 7" id="KW-0436">Ligase</keyword>
<dbReference type="InterPro" id="IPR008988">
    <property type="entry name" value="Transcriptional_repressor_C"/>
</dbReference>
<dbReference type="NCBIfam" id="TIGR00121">
    <property type="entry name" value="birA_ligase"/>
    <property type="match status" value="1"/>
</dbReference>